<dbReference type="GO" id="GO:0008168">
    <property type="term" value="F:methyltransferase activity"/>
    <property type="evidence" value="ECO:0007669"/>
    <property type="project" value="UniProtKB-KW"/>
</dbReference>
<dbReference type="EMBL" id="BK032721">
    <property type="protein sequence ID" value="DAF56645.1"/>
    <property type="molecule type" value="Genomic_DNA"/>
</dbReference>
<protein>
    <submittedName>
        <fullName evidence="1">Cytosine DNA methyltransferase</fullName>
    </submittedName>
</protein>
<sequence>MAKIINDKYYTPKELAQKLIEVTFKILFENGISNISDIIEPSAGNGSFSDLLTCTAYDIEPEADYIIKKNFLLEPIEYKQNRLCIGNPPFGNSNSLSIKFYQKCCEIGDYIAFIQPISQLNNNLQMFQFDLIYSKDLGIVKFSDRDLHCCFNIYKRPVNGKLNSKPDFRLKDITIKEYRRNGSYKKPEGYDYAICNWGNGSLGKVPEYVGQYAQEAYFYCHKPEYMEQMKQLLEFNTIRKYVQSISAKRISVMRLYKYLKDNIKGVE</sequence>
<dbReference type="GO" id="GO:0032259">
    <property type="term" value="P:methylation"/>
    <property type="evidence" value="ECO:0007669"/>
    <property type="project" value="UniProtKB-KW"/>
</dbReference>
<proteinExistence type="predicted"/>
<name>A0A8S5SZX9_9CAUD</name>
<evidence type="ECO:0000313" key="1">
    <source>
        <dbReference type="EMBL" id="DAF56645.1"/>
    </source>
</evidence>
<organism evidence="1">
    <name type="scientific">Myoviridae sp. ctWb16</name>
    <dbReference type="NCBI Taxonomy" id="2827690"/>
    <lineage>
        <taxon>Viruses</taxon>
        <taxon>Duplodnaviria</taxon>
        <taxon>Heunggongvirae</taxon>
        <taxon>Uroviricota</taxon>
        <taxon>Caudoviricetes</taxon>
    </lineage>
</organism>
<dbReference type="InterPro" id="IPR029063">
    <property type="entry name" value="SAM-dependent_MTases_sf"/>
</dbReference>
<reference evidence="1" key="1">
    <citation type="journal article" date="2021" name="Proc. Natl. Acad. Sci. U.S.A.">
        <title>A Catalog of Tens of Thousands of Viruses from Human Metagenomes Reveals Hidden Associations with Chronic Diseases.</title>
        <authorList>
            <person name="Tisza M.J."/>
            <person name="Buck C.B."/>
        </authorList>
    </citation>
    <scope>NUCLEOTIDE SEQUENCE</scope>
    <source>
        <strain evidence="1">CtWb16</strain>
    </source>
</reference>
<dbReference type="SUPFAM" id="SSF53335">
    <property type="entry name" value="S-adenosyl-L-methionine-dependent methyltransferases"/>
    <property type="match status" value="1"/>
</dbReference>
<keyword evidence="1" id="KW-0489">Methyltransferase</keyword>
<accession>A0A8S5SZX9</accession>
<dbReference type="PRINTS" id="PR00507">
    <property type="entry name" value="N12N6MTFRASE"/>
</dbReference>
<keyword evidence="1" id="KW-0808">Transferase</keyword>
<dbReference type="Gene3D" id="3.40.50.150">
    <property type="entry name" value="Vaccinia Virus protein VP39"/>
    <property type="match status" value="1"/>
</dbReference>